<dbReference type="EMBL" id="CP007152">
    <property type="protein sequence ID" value="AHI33441.1"/>
    <property type="molecule type" value="Genomic_DNA"/>
</dbReference>
<evidence type="ECO:0000313" key="2">
    <source>
        <dbReference type="Proteomes" id="UP000035081"/>
    </source>
</evidence>
<name>W5YWG1_9GAMM</name>
<organism evidence="1 2">
    <name type="scientific">Marinobacter salarius</name>
    <dbReference type="NCBI Taxonomy" id="1420917"/>
    <lineage>
        <taxon>Bacteria</taxon>
        <taxon>Pseudomonadati</taxon>
        <taxon>Pseudomonadota</taxon>
        <taxon>Gammaproteobacteria</taxon>
        <taxon>Pseudomonadales</taxon>
        <taxon>Marinobacteraceae</taxon>
        <taxon>Marinobacter</taxon>
    </lineage>
</organism>
<dbReference type="KEGG" id="msr:AU15_21385"/>
<dbReference type="AlphaFoldDB" id="W5YWG1"/>
<dbReference type="Proteomes" id="UP000035081">
    <property type="component" value="Chromosome"/>
</dbReference>
<accession>W5YWG1</accession>
<reference evidence="1 2" key="1">
    <citation type="journal article" date="2014" name="Genome Announc.">
        <title>Draft Genome Sequences of Marinobacter similis A3d10T and Marinobacter salarius R9SW1T.</title>
        <authorList>
            <person name="Ivanova E.P."/>
            <person name="Ng H.J."/>
            <person name="Webb H.K."/>
            <person name="Feng G."/>
            <person name="Oshima K."/>
            <person name="Hattori M."/>
            <person name="Ohkuma M."/>
            <person name="Sergeev A.F."/>
            <person name="Mikhailov V.V."/>
            <person name="Crawford R.J."/>
            <person name="Sawabe T."/>
        </authorList>
    </citation>
    <scope>NUCLEOTIDE SEQUENCE [LARGE SCALE GENOMIC DNA]</scope>
    <source>
        <strain evidence="2">A3d10 and R9SW1</strain>
    </source>
</reference>
<protein>
    <submittedName>
        <fullName evidence="1">Uncharacterized protein</fullName>
    </submittedName>
</protein>
<evidence type="ECO:0000313" key="1">
    <source>
        <dbReference type="EMBL" id="AHI33441.1"/>
    </source>
</evidence>
<sequence>MNSYYCRTKFSGVAERLGMSGYDTSADAIVNNVLVRNGNVYRKTDAIKLIAGH</sequence>
<gene>
    <name evidence="1" type="ORF">AU15_21385</name>
</gene>
<dbReference type="HOGENOM" id="CLU_3063233_0_0_6"/>
<proteinExistence type="predicted"/>